<feature type="domain" description="EGF-like" evidence="8">
    <location>
        <begin position="34"/>
        <end position="78"/>
    </location>
</feature>
<dbReference type="PROSITE" id="PS00022">
    <property type="entry name" value="EGF_1"/>
    <property type="match status" value="3"/>
</dbReference>
<dbReference type="Gene3D" id="2.60.120.290">
    <property type="entry name" value="Spermadhesin, CUB domain"/>
    <property type="match status" value="1"/>
</dbReference>
<dbReference type="SMART" id="SM00179">
    <property type="entry name" value="EGF_CA"/>
    <property type="match status" value="7"/>
</dbReference>
<dbReference type="InParanoid" id="A0A7M7NT07"/>
<feature type="disulfide bond" evidence="6">
    <location>
        <begin position="271"/>
        <end position="280"/>
    </location>
</feature>
<dbReference type="SUPFAM" id="SSF49854">
    <property type="entry name" value="Spermadhesin, CUB domain"/>
    <property type="match status" value="1"/>
</dbReference>
<dbReference type="GO" id="GO:0005509">
    <property type="term" value="F:calcium ion binding"/>
    <property type="evidence" value="ECO:0007669"/>
    <property type="project" value="InterPro"/>
</dbReference>
<dbReference type="InterPro" id="IPR018097">
    <property type="entry name" value="EGF_Ca-bd_CS"/>
</dbReference>
<feature type="domain" description="EGF-like" evidence="8">
    <location>
        <begin position="321"/>
        <end position="357"/>
    </location>
</feature>
<dbReference type="CDD" id="cd00041">
    <property type="entry name" value="CUB"/>
    <property type="match status" value="1"/>
</dbReference>
<feature type="disulfide bond" evidence="6">
    <location>
        <begin position="233"/>
        <end position="242"/>
    </location>
</feature>
<dbReference type="FunFam" id="2.10.25.10:FF:000143">
    <property type="entry name" value="Protein crumbs 1"/>
    <property type="match status" value="1"/>
</dbReference>
<dbReference type="Pfam" id="PF00431">
    <property type="entry name" value="CUB"/>
    <property type="match status" value="1"/>
</dbReference>
<dbReference type="KEGG" id="spu:752347"/>
<dbReference type="PROSITE" id="PS50026">
    <property type="entry name" value="EGF_3"/>
    <property type="match status" value="8"/>
</dbReference>
<feature type="domain" description="EGF-like" evidence="8">
    <location>
        <begin position="207"/>
        <end position="243"/>
    </location>
</feature>
<evidence type="ECO:0000313" key="10">
    <source>
        <dbReference type="Proteomes" id="UP000007110"/>
    </source>
</evidence>
<evidence type="ECO:0000256" key="6">
    <source>
        <dbReference type="PROSITE-ProRule" id="PRU00076"/>
    </source>
</evidence>
<evidence type="ECO:0000259" key="8">
    <source>
        <dbReference type="PROSITE" id="PS50026"/>
    </source>
</evidence>
<dbReference type="InterPro" id="IPR001881">
    <property type="entry name" value="EGF-like_Ca-bd_dom"/>
</dbReference>
<evidence type="ECO:0000259" key="7">
    <source>
        <dbReference type="PROSITE" id="PS01180"/>
    </source>
</evidence>
<keyword evidence="1 6" id="KW-0245">EGF-like domain</keyword>
<keyword evidence="5" id="KW-0325">Glycoprotein</keyword>
<feature type="domain" description="EGF-like" evidence="8">
    <location>
        <begin position="397"/>
        <end position="442"/>
    </location>
</feature>
<dbReference type="SMART" id="SM00181">
    <property type="entry name" value="EGF"/>
    <property type="match status" value="8"/>
</dbReference>
<dbReference type="InterPro" id="IPR000152">
    <property type="entry name" value="EGF-type_Asp/Asn_hydroxyl_site"/>
</dbReference>
<name>A0A7M7NT07_STRPU</name>
<dbReference type="Proteomes" id="UP000007110">
    <property type="component" value="Unassembled WGS sequence"/>
</dbReference>
<dbReference type="InterPro" id="IPR013032">
    <property type="entry name" value="EGF-like_CS"/>
</dbReference>
<feature type="domain" description="EGF-like" evidence="8">
    <location>
        <begin position="283"/>
        <end position="319"/>
    </location>
</feature>
<dbReference type="PANTHER" id="PTHR12916">
    <property type="entry name" value="CYTOCHROME C OXIDASE POLYPEPTIDE VIC-2"/>
    <property type="match status" value="1"/>
</dbReference>
<dbReference type="FunFam" id="2.10.25.10:FF:000109">
    <property type="entry name" value="Notch homolog 4, [Drosophila]"/>
    <property type="match status" value="1"/>
</dbReference>
<dbReference type="InterPro" id="IPR000859">
    <property type="entry name" value="CUB_dom"/>
</dbReference>
<feature type="disulfide bond" evidence="6">
    <location>
        <begin position="470"/>
        <end position="479"/>
    </location>
</feature>
<dbReference type="PROSITE" id="PS00010">
    <property type="entry name" value="ASX_HYDROXYL"/>
    <property type="match status" value="7"/>
</dbReference>
<dbReference type="InterPro" id="IPR035914">
    <property type="entry name" value="Sperma_CUB_dom_sf"/>
</dbReference>
<keyword evidence="3" id="KW-0677">Repeat</keyword>
<dbReference type="FunFam" id="2.10.25.10:FF:000472">
    <property type="entry name" value="Uncharacterized protein, isoform A"/>
    <property type="match status" value="1"/>
</dbReference>
<dbReference type="Pfam" id="PF00008">
    <property type="entry name" value="EGF"/>
    <property type="match status" value="6"/>
</dbReference>
<feature type="disulfide bond" evidence="6">
    <location>
        <begin position="385"/>
        <end position="394"/>
    </location>
</feature>
<dbReference type="InterPro" id="IPR000742">
    <property type="entry name" value="EGF"/>
</dbReference>
<dbReference type="PROSITE" id="PS01186">
    <property type="entry name" value="EGF_2"/>
    <property type="match status" value="6"/>
</dbReference>
<evidence type="ECO:0000256" key="4">
    <source>
        <dbReference type="ARBA" id="ARBA00023157"/>
    </source>
</evidence>
<dbReference type="PROSITE" id="PS01187">
    <property type="entry name" value="EGF_CA"/>
    <property type="match status" value="3"/>
</dbReference>
<dbReference type="PROSITE" id="PS01180">
    <property type="entry name" value="CUB"/>
    <property type="match status" value="1"/>
</dbReference>
<keyword evidence="2" id="KW-0732">Signal</keyword>
<evidence type="ECO:0000313" key="9">
    <source>
        <dbReference type="EnsemblMetazoa" id="XP_030841097"/>
    </source>
</evidence>
<dbReference type="GeneID" id="752347"/>
<organism evidence="9 10">
    <name type="scientific">Strongylocentrotus purpuratus</name>
    <name type="common">Purple sea urchin</name>
    <dbReference type="NCBI Taxonomy" id="7668"/>
    <lineage>
        <taxon>Eukaryota</taxon>
        <taxon>Metazoa</taxon>
        <taxon>Echinodermata</taxon>
        <taxon>Eleutherozoa</taxon>
        <taxon>Echinozoa</taxon>
        <taxon>Echinoidea</taxon>
        <taxon>Euechinoidea</taxon>
        <taxon>Echinacea</taxon>
        <taxon>Camarodonta</taxon>
        <taxon>Echinidea</taxon>
        <taxon>Strongylocentrotidae</taxon>
        <taxon>Strongylocentrotus</taxon>
    </lineage>
</organism>
<dbReference type="OMA" id="CADETNM"/>
<evidence type="ECO:0000256" key="5">
    <source>
        <dbReference type="ARBA" id="ARBA00023180"/>
    </source>
</evidence>
<dbReference type="FunFam" id="2.10.25.10:FF:000031">
    <property type="entry name" value="neurogenic locus notch homolog protein 3"/>
    <property type="match status" value="1"/>
</dbReference>
<proteinExistence type="predicted"/>
<accession>A0A7M7NT07</accession>
<comment type="caution">
    <text evidence="6">Lacks conserved residue(s) required for the propagation of feature annotation.</text>
</comment>
<protein>
    <submittedName>
        <fullName evidence="9">Uncharacterized protein</fullName>
    </submittedName>
</protein>
<dbReference type="PRINTS" id="PR00010">
    <property type="entry name" value="EGFBLOOD"/>
</dbReference>
<dbReference type="Gene3D" id="2.10.25.10">
    <property type="entry name" value="Laminin"/>
    <property type="match status" value="8"/>
</dbReference>
<feature type="domain" description="CUB" evidence="7">
    <location>
        <begin position="87"/>
        <end position="207"/>
    </location>
</feature>
<evidence type="ECO:0000256" key="1">
    <source>
        <dbReference type="ARBA" id="ARBA00022536"/>
    </source>
</evidence>
<feature type="disulfide bond" evidence="6">
    <location>
        <begin position="309"/>
        <end position="318"/>
    </location>
</feature>
<evidence type="ECO:0000256" key="2">
    <source>
        <dbReference type="ARBA" id="ARBA00022729"/>
    </source>
</evidence>
<dbReference type="AlphaFoldDB" id="A0A7M7NT07"/>
<dbReference type="FunFam" id="2.10.25.10:FF:000004">
    <property type="entry name" value="Neurogenic locus notch 1"/>
    <property type="match status" value="2"/>
</dbReference>
<dbReference type="EnsemblMetazoa" id="XM_030985237">
    <property type="protein sequence ID" value="XP_030841097"/>
    <property type="gene ID" value="LOC752347"/>
</dbReference>
<feature type="domain" description="EGF-like" evidence="8">
    <location>
        <begin position="444"/>
        <end position="480"/>
    </location>
</feature>
<reference evidence="10" key="1">
    <citation type="submission" date="2015-02" db="EMBL/GenBank/DDBJ databases">
        <title>Genome sequencing for Strongylocentrotus purpuratus.</title>
        <authorList>
            <person name="Murali S."/>
            <person name="Liu Y."/>
            <person name="Vee V."/>
            <person name="English A."/>
            <person name="Wang M."/>
            <person name="Skinner E."/>
            <person name="Han Y."/>
            <person name="Muzny D.M."/>
            <person name="Worley K.C."/>
            <person name="Gibbs R.A."/>
        </authorList>
    </citation>
    <scope>NUCLEOTIDE SEQUENCE</scope>
</reference>
<dbReference type="RefSeq" id="XP_030841097.1">
    <property type="nucleotide sequence ID" value="XM_030985237.1"/>
</dbReference>
<sequence>MNYELFKLGPRFNFELFAQFQMVGRGCQLSNPQGLKNCSSDPCLENAPCVNATLGYYCQCPVVPTSAEEIVYSGQNCDESYRGNAGCNIIYYDSEGNITSPGYPNGYPNRQDCYSHLKIADATQITLILEEFNLEPPLRDALIFGKGPAIYEVDPMQPDIYELDGDRTSLPLGERTYVFNDTNQIFFYFYSDKNVVYPGYRISYTADVDSCMSGPCFNDATCMDEYYDYSCICAPGYEGRNCEDDIDECGSMPCVNGGNCMDLVNGHYCDCLLGFSGAYCQINDDDCSSDTCENDGTCLDGIGGYTCICAPGWDDPNCQTNIDECDSQPCQNEGTCADETNMYTCFCAVGYTDVHCERDINECLSNPCENEGTCTDQSAMYTCTCAAGYEGDNCEMNINECMSRPCQNGGLCVDGINLYFCVCTGMTVFGFPGTGFDGTHCQNNIDECASDPCFNGGTCTDGINEYSCQCAPGWTDIMCEGV</sequence>
<dbReference type="SUPFAM" id="SSF57196">
    <property type="entry name" value="EGF/Laminin"/>
    <property type="match status" value="8"/>
</dbReference>
<dbReference type="GO" id="GO:0005112">
    <property type="term" value="F:Notch binding"/>
    <property type="evidence" value="ECO:0000318"/>
    <property type="project" value="GO_Central"/>
</dbReference>
<dbReference type="Pfam" id="PF12661">
    <property type="entry name" value="hEGF"/>
    <property type="match status" value="1"/>
</dbReference>
<feature type="disulfide bond" evidence="6">
    <location>
        <begin position="347"/>
        <end position="356"/>
    </location>
</feature>
<reference evidence="9" key="2">
    <citation type="submission" date="2021-01" db="UniProtKB">
        <authorList>
            <consortium name="EnsemblMetazoa"/>
        </authorList>
    </citation>
    <scope>IDENTIFICATION</scope>
</reference>
<evidence type="ECO:0000256" key="3">
    <source>
        <dbReference type="ARBA" id="ARBA00022737"/>
    </source>
</evidence>
<keyword evidence="4 6" id="KW-1015">Disulfide bond</keyword>
<feature type="domain" description="EGF-like" evidence="8">
    <location>
        <begin position="245"/>
        <end position="281"/>
    </location>
</feature>
<dbReference type="PANTHER" id="PTHR12916:SF4">
    <property type="entry name" value="UNINFLATABLE, ISOFORM C"/>
    <property type="match status" value="1"/>
</dbReference>
<dbReference type="SMART" id="SM00042">
    <property type="entry name" value="CUB"/>
    <property type="match status" value="1"/>
</dbReference>
<feature type="domain" description="EGF-like" evidence="8">
    <location>
        <begin position="359"/>
        <end position="395"/>
    </location>
</feature>
<dbReference type="CDD" id="cd00054">
    <property type="entry name" value="EGF_CA"/>
    <property type="match status" value="6"/>
</dbReference>
<keyword evidence="10" id="KW-1185">Reference proteome</keyword>
<dbReference type="OrthoDB" id="283575at2759"/>